<dbReference type="CDD" id="cd11642">
    <property type="entry name" value="SUMT"/>
    <property type="match status" value="1"/>
</dbReference>
<dbReference type="NCBIfam" id="NF004790">
    <property type="entry name" value="PRK06136.1"/>
    <property type="match status" value="1"/>
</dbReference>
<evidence type="ECO:0000256" key="5">
    <source>
        <dbReference type="ARBA" id="ARBA00023244"/>
    </source>
</evidence>
<dbReference type="InterPro" id="IPR000878">
    <property type="entry name" value="4pyrrol_Mease"/>
</dbReference>
<reference evidence="9 10" key="1">
    <citation type="submission" date="2015-12" db="EMBL/GenBank/DDBJ databases">
        <authorList>
            <person name="Shamseldin A."/>
            <person name="Moawad H."/>
            <person name="Abd El-Rahim W.M."/>
            <person name="Sadowsky M.J."/>
        </authorList>
    </citation>
    <scope>NUCLEOTIDE SEQUENCE [LARGE SCALE GENOMIC DNA]</scope>
    <source>
        <strain evidence="9 10">S43</strain>
    </source>
</reference>
<dbReference type="InterPro" id="IPR006366">
    <property type="entry name" value="CobA/CysG_C"/>
</dbReference>
<name>A0A2N4T4M0_9MICC</name>
<keyword evidence="5" id="KW-0627">Porphyrin biosynthesis</keyword>
<dbReference type="GO" id="GO:0019354">
    <property type="term" value="P:siroheme biosynthetic process"/>
    <property type="evidence" value="ECO:0007669"/>
    <property type="project" value="InterPro"/>
</dbReference>
<dbReference type="Pfam" id="PF00590">
    <property type="entry name" value="TP_methylase"/>
    <property type="match status" value="1"/>
</dbReference>
<proteinExistence type="predicted"/>
<dbReference type="GO" id="GO:0006780">
    <property type="term" value="P:uroporphyrinogen III biosynthetic process"/>
    <property type="evidence" value="ECO:0007669"/>
    <property type="project" value="InterPro"/>
</dbReference>
<evidence type="ECO:0000256" key="1">
    <source>
        <dbReference type="ARBA" id="ARBA00012162"/>
    </source>
</evidence>
<feature type="compositionally biased region" description="Low complexity" evidence="6">
    <location>
        <begin position="315"/>
        <end position="330"/>
    </location>
</feature>
<dbReference type="Gene3D" id="3.30.950.10">
    <property type="entry name" value="Methyltransferase, Cobalt-precorrin-4 Transmethylase, Domain 2"/>
    <property type="match status" value="1"/>
</dbReference>
<protein>
    <recommendedName>
        <fullName evidence="1">uroporphyrinogen-III C-methyltransferase</fullName>
        <ecNumber evidence="1">2.1.1.107</ecNumber>
    </recommendedName>
</protein>
<dbReference type="EC" id="2.1.1.107" evidence="1"/>
<dbReference type="EMBL" id="LOMZ01000001">
    <property type="protein sequence ID" value="PLC13178.1"/>
    <property type="molecule type" value="Genomic_DNA"/>
</dbReference>
<evidence type="ECO:0000256" key="6">
    <source>
        <dbReference type="SAM" id="MobiDB-lite"/>
    </source>
</evidence>
<gene>
    <name evidence="9" type="ORF">AUQ48_14355</name>
</gene>
<dbReference type="Pfam" id="PF02602">
    <property type="entry name" value="HEM4"/>
    <property type="match status" value="1"/>
</dbReference>
<evidence type="ECO:0000313" key="9">
    <source>
        <dbReference type="EMBL" id="PLC13178.1"/>
    </source>
</evidence>
<evidence type="ECO:0000313" key="10">
    <source>
        <dbReference type="Proteomes" id="UP000234632"/>
    </source>
</evidence>
<comment type="caution">
    <text evidence="9">The sequence shown here is derived from an EMBL/GenBank/DDBJ whole genome shotgun (WGS) entry which is preliminary data.</text>
</comment>
<dbReference type="SUPFAM" id="SSF53790">
    <property type="entry name" value="Tetrapyrrole methylase"/>
    <property type="match status" value="1"/>
</dbReference>
<dbReference type="GO" id="GO:0032259">
    <property type="term" value="P:methylation"/>
    <property type="evidence" value="ECO:0007669"/>
    <property type="project" value="UniProtKB-KW"/>
</dbReference>
<evidence type="ECO:0000256" key="2">
    <source>
        <dbReference type="ARBA" id="ARBA00022603"/>
    </source>
</evidence>
<evidence type="ECO:0000259" key="8">
    <source>
        <dbReference type="Pfam" id="PF02602"/>
    </source>
</evidence>
<dbReference type="Gene3D" id="3.40.1010.10">
    <property type="entry name" value="Cobalt-precorrin-4 Transmethylase, Domain 1"/>
    <property type="match status" value="1"/>
</dbReference>
<accession>A0A2N4T4M0</accession>
<dbReference type="GO" id="GO:0004852">
    <property type="term" value="F:uroporphyrinogen-III synthase activity"/>
    <property type="evidence" value="ECO:0007669"/>
    <property type="project" value="InterPro"/>
</dbReference>
<evidence type="ECO:0000256" key="4">
    <source>
        <dbReference type="ARBA" id="ARBA00022691"/>
    </source>
</evidence>
<feature type="domain" description="Tetrapyrrole methylase" evidence="7">
    <location>
        <begin position="89"/>
        <end position="258"/>
    </location>
</feature>
<dbReference type="Gene3D" id="3.40.50.10090">
    <property type="match status" value="2"/>
</dbReference>
<dbReference type="InterPro" id="IPR035996">
    <property type="entry name" value="4pyrrol_Methylase_sf"/>
</dbReference>
<dbReference type="InterPro" id="IPR014777">
    <property type="entry name" value="4pyrrole_Mease_sub1"/>
</dbReference>
<dbReference type="PANTHER" id="PTHR40082">
    <property type="entry name" value="BLR5956 PROTEIN"/>
    <property type="match status" value="1"/>
</dbReference>
<dbReference type="CDD" id="cd06578">
    <property type="entry name" value="HemD"/>
    <property type="match status" value="1"/>
</dbReference>
<dbReference type="FunFam" id="3.40.1010.10:FF:000001">
    <property type="entry name" value="Siroheme synthase"/>
    <property type="match status" value="1"/>
</dbReference>
<evidence type="ECO:0000259" key="7">
    <source>
        <dbReference type="Pfam" id="PF00590"/>
    </source>
</evidence>
<dbReference type="InterPro" id="IPR036108">
    <property type="entry name" value="4pyrrol_syn_uPrphyn_synt_sf"/>
</dbReference>
<dbReference type="AlphaFoldDB" id="A0A2N4T4M0"/>
<evidence type="ECO:0000256" key="3">
    <source>
        <dbReference type="ARBA" id="ARBA00022679"/>
    </source>
</evidence>
<dbReference type="GO" id="GO:0004851">
    <property type="term" value="F:uroporphyrin-III C-methyltransferase activity"/>
    <property type="evidence" value="ECO:0007669"/>
    <property type="project" value="UniProtKB-EC"/>
</dbReference>
<feature type="region of interest" description="Disordered" evidence="6">
    <location>
        <begin position="276"/>
        <end position="351"/>
    </location>
</feature>
<dbReference type="InterPro" id="IPR014776">
    <property type="entry name" value="4pyrrole_Mease_sub2"/>
</dbReference>
<dbReference type="SUPFAM" id="SSF69618">
    <property type="entry name" value="HemD-like"/>
    <property type="match status" value="1"/>
</dbReference>
<keyword evidence="2" id="KW-0489">Methyltransferase</keyword>
<sequence>MLLTADLTAVPVLVLGEPAAARRALRRCAAAGAEVRPVAAPEQLRPADVAGAGLAVVVGDGRARWRKALDDAGARIPVVHEAAAREGGRVTLVGGGPGAEDLLTVRAVQALQDADVVLVDRLAPAGAVAAAAPGAEVIPVGKTPGHHPVPQEQIQDLIVAHALAGKSVVRLKGGDPYVFGRGGEELAACAAHGIPVDVVPGITSAVSVLGAAGIPVTFREVSRMFTVASGHVPFSEAELEHFAGLGAAGGTLVVLMGVGTLPTWFPGWCAPGPTPPRPWPWSSAGSPTGSAPRSPRCATRSRTRRGRAAAPPPSSSWARSCAWRPPSATRSSRRSPRMAEPAPLTGRVVGVTAHRRAEDQIAALERRGARVIHAPALKVEPVDQDGPLAAASRALFEARPDLVLITTGYGLRRWHDAAVAQGFDAELLICLHEAAVYVRGPKGRGAVRALGLEDAGMSADETTAGLVDLVLAEHGGDLTGRTVGLQLHGIADVAQRRRLTDAGARVLTVTPYRWAPADDDGQVPVLIREAAAGRMDAITFTAAPAVDALFSTAEELGLHEQLLAAFRQGMLAATVGPVTAAPLEAMGLEPLVPERFRMGAMLKQLVDALS</sequence>
<dbReference type="PANTHER" id="PTHR40082:SF1">
    <property type="entry name" value="BLR5956 PROTEIN"/>
    <property type="match status" value="1"/>
</dbReference>
<dbReference type="InterPro" id="IPR003754">
    <property type="entry name" value="4pyrrol_synth_uPrphyn_synth"/>
</dbReference>
<dbReference type="Proteomes" id="UP000234632">
    <property type="component" value="Unassembled WGS sequence"/>
</dbReference>
<dbReference type="NCBIfam" id="TIGR01469">
    <property type="entry name" value="cobA_cysG_Cterm"/>
    <property type="match status" value="1"/>
</dbReference>
<organism evidence="9 10">
    <name type="scientific">Kocuria flava</name>
    <dbReference type="NCBI Taxonomy" id="446860"/>
    <lineage>
        <taxon>Bacteria</taxon>
        <taxon>Bacillati</taxon>
        <taxon>Actinomycetota</taxon>
        <taxon>Actinomycetes</taxon>
        <taxon>Micrococcales</taxon>
        <taxon>Micrococcaceae</taxon>
        <taxon>Kocuria</taxon>
    </lineage>
</organism>
<dbReference type="InterPro" id="IPR039793">
    <property type="entry name" value="UROS/Hem4"/>
</dbReference>
<keyword evidence="4" id="KW-0949">S-adenosyl-L-methionine</keyword>
<keyword evidence="3" id="KW-0808">Transferase</keyword>
<feature type="domain" description="Tetrapyrrole biosynthesis uroporphyrinogen III synthase" evidence="8">
    <location>
        <begin position="362"/>
        <end position="602"/>
    </location>
</feature>
<dbReference type="NCBIfam" id="NF005568">
    <property type="entry name" value="PRK07239.1"/>
    <property type="match status" value="1"/>
</dbReference>